<proteinExistence type="predicted"/>
<sequence length="102" mass="11106">MRAIATDTARIGPGQRTIAVPTRRHPRVRILRLGSNSLKKLPTVRTAGPKVSAAATATSIPTAQGIPIVWKYGSRVKLRQYIAPAIVRPEPRTTCAVPWNMV</sequence>
<evidence type="ECO:0000313" key="1">
    <source>
        <dbReference type="EMBL" id="GFG66397.1"/>
    </source>
</evidence>
<dbReference type="EMBL" id="BLKU01000005">
    <property type="protein sequence ID" value="GFG66397.1"/>
    <property type="molecule type" value="Genomic_DNA"/>
</dbReference>
<evidence type="ECO:0000313" key="2">
    <source>
        <dbReference type="Proteomes" id="UP000465306"/>
    </source>
</evidence>
<keyword evidence="2" id="KW-1185">Reference proteome</keyword>
<gene>
    <name evidence="1" type="ORF">MKUB_38870</name>
</gene>
<reference evidence="1 2" key="1">
    <citation type="journal article" date="2019" name="Emerg. Microbes Infect.">
        <title>Comprehensive subspecies identification of 175 nontuberculous mycobacteria species based on 7547 genomic profiles.</title>
        <authorList>
            <person name="Matsumoto Y."/>
            <person name="Kinjo T."/>
            <person name="Motooka D."/>
            <person name="Nabeya D."/>
            <person name="Jung N."/>
            <person name="Uechi K."/>
            <person name="Horii T."/>
            <person name="Iida T."/>
            <person name="Fujita J."/>
            <person name="Nakamura S."/>
        </authorList>
    </citation>
    <scope>NUCLEOTIDE SEQUENCE [LARGE SCALE GENOMIC DNA]</scope>
    <source>
        <strain evidence="1 2">JCM 13573</strain>
    </source>
</reference>
<organism evidence="1 2">
    <name type="scientific">Mycobacterium kubicae</name>
    <dbReference type="NCBI Taxonomy" id="120959"/>
    <lineage>
        <taxon>Bacteria</taxon>
        <taxon>Bacillati</taxon>
        <taxon>Actinomycetota</taxon>
        <taxon>Actinomycetes</taxon>
        <taxon>Mycobacteriales</taxon>
        <taxon>Mycobacteriaceae</taxon>
        <taxon>Mycobacterium</taxon>
        <taxon>Mycobacterium simiae complex</taxon>
    </lineage>
</organism>
<name>A0ABQ1BRP9_9MYCO</name>
<comment type="caution">
    <text evidence="1">The sequence shown here is derived from an EMBL/GenBank/DDBJ whole genome shotgun (WGS) entry which is preliminary data.</text>
</comment>
<accession>A0ABQ1BRP9</accession>
<protein>
    <submittedName>
        <fullName evidence="1">Uncharacterized protein</fullName>
    </submittedName>
</protein>
<dbReference type="Proteomes" id="UP000465306">
    <property type="component" value="Unassembled WGS sequence"/>
</dbReference>